<dbReference type="EMBL" id="JABWDY010019122">
    <property type="protein sequence ID" value="KAF5194148.1"/>
    <property type="molecule type" value="Genomic_DNA"/>
</dbReference>
<gene>
    <name evidence="1" type="ORF">FRX31_016267</name>
</gene>
<protein>
    <submittedName>
        <fullName evidence="1">Uncharacterized protein</fullName>
    </submittedName>
</protein>
<accession>A0A7J6WB90</accession>
<proteinExistence type="predicted"/>
<sequence>MYEWEQKQFDEMVSCLDQVKLEEEADRLQWKWEKKGVFTVKTMYDQLRLREMILEVSTSRFRVRLFGKNPYLSR</sequence>
<evidence type="ECO:0000313" key="1">
    <source>
        <dbReference type="EMBL" id="KAF5194148.1"/>
    </source>
</evidence>
<comment type="caution">
    <text evidence="1">The sequence shown here is derived from an EMBL/GenBank/DDBJ whole genome shotgun (WGS) entry which is preliminary data.</text>
</comment>
<reference evidence="1 2" key="1">
    <citation type="submission" date="2020-06" db="EMBL/GenBank/DDBJ databases">
        <title>Transcriptomic and genomic resources for Thalictrum thalictroides and T. hernandezii: Facilitating candidate gene discovery in an emerging model plant lineage.</title>
        <authorList>
            <person name="Arias T."/>
            <person name="Riano-Pachon D.M."/>
            <person name="Di Stilio V.S."/>
        </authorList>
    </citation>
    <scope>NUCLEOTIDE SEQUENCE [LARGE SCALE GENOMIC DNA]</scope>
    <source>
        <strain evidence="2">cv. WT478/WT964</strain>
        <tissue evidence="1">Leaves</tissue>
    </source>
</reference>
<dbReference type="AlphaFoldDB" id="A0A7J6WB90"/>
<name>A0A7J6WB90_THATH</name>
<keyword evidence="2" id="KW-1185">Reference proteome</keyword>
<organism evidence="1 2">
    <name type="scientific">Thalictrum thalictroides</name>
    <name type="common">Rue-anemone</name>
    <name type="synonym">Anemone thalictroides</name>
    <dbReference type="NCBI Taxonomy" id="46969"/>
    <lineage>
        <taxon>Eukaryota</taxon>
        <taxon>Viridiplantae</taxon>
        <taxon>Streptophyta</taxon>
        <taxon>Embryophyta</taxon>
        <taxon>Tracheophyta</taxon>
        <taxon>Spermatophyta</taxon>
        <taxon>Magnoliopsida</taxon>
        <taxon>Ranunculales</taxon>
        <taxon>Ranunculaceae</taxon>
        <taxon>Thalictroideae</taxon>
        <taxon>Thalictrum</taxon>
    </lineage>
</organism>
<dbReference type="Proteomes" id="UP000554482">
    <property type="component" value="Unassembled WGS sequence"/>
</dbReference>
<evidence type="ECO:0000313" key="2">
    <source>
        <dbReference type="Proteomes" id="UP000554482"/>
    </source>
</evidence>
<dbReference type="OrthoDB" id="1221325at2759"/>